<dbReference type="GO" id="GO:0020037">
    <property type="term" value="F:heme binding"/>
    <property type="evidence" value="ECO:0007669"/>
    <property type="project" value="InterPro"/>
</dbReference>
<comment type="caution">
    <text evidence="4">The sequence shown here is derived from an EMBL/GenBank/DDBJ whole genome shotgun (WGS) entry which is preliminary data.</text>
</comment>
<dbReference type="GO" id="GO:0022900">
    <property type="term" value="P:electron transport chain"/>
    <property type="evidence" value="ECO:0007669"/>
    <property type="project" value="InterPro"/>
</dbReference>
<dbReference type="Gene3D" id="1.20.120.10">
    <property type="entry name" value="Cytochrome c/b562"/>
    <property type="match status" value="1"/>
</dbReference>
<dbReference type="RefSeq" id="WP_013754744.1">
    <property type="nucleotide sequence ID" value="NZ_BMZC01000001.1"/>
</dbReference>
<reference evidence="4" key="2">
    <citation type="submission" date="2020-09" db="EMBL/GenBank/DDBJ databases">
        <authorList>
            <person name="Sun Q."/>
            <person name="Kim S."/>
        </authorList>
    </citation>
    <scope>NUCLEOTIDE SEQUENCE</scope>
    <source>
        <strain evidence="4">KCTC 32337</strain>
    </source>
</reference>
<accession>A0A8H9IBU0</accession>
<dbReference type="EMBL" id="BMZC01000001">
    <property type="protein sequence ID" value="GGZ49859.1"/>
    <property type="molecule type" value="Genomic_DNA"/>
</dbReference>
<sequence length="152" mass="16754">MQILKHIVLAFCVMCSPLALANQALNQTPSQASASSSVNEVTPSTDVKATMKSMALTYKQAMQSSEPGAMLTLVEKFQRLVASVQLVQFDKKRHSVLQQGLDKVQTQLGLVHASLESKDINTAKAQLTKVAALRKRYHKERSPDIWQLIFGS</sequence>
<name>A0A8H9IBU0_9ALTE</name>
<dbReference type="Pfam" id="PF07361">
    <property type="entry name" value="Cytochrom_B562"/>
    <property type="match status" value="1"/>
</dbReference>
<dbReference type="SUPFAM" id="SSF47175">
    <property type="entry name" value="Cytochromes"/>
    <property type="match status" value="1"/>
</dbReference>
<keyword evidence="2 3" id="KW-0732">Signal</keyword>
<dbReference type="InterPro" id="IPR010980">
    <property type="entry name" value="Cyt_c/b562"/>
</dbReference>
<evidence type="ECO:0000256" key="1">
    <source>
        <dbReference type="ARBA" id="ARBA00005523"/>
    </source>
</evidence>
<proteinExistence type="inferred from homology"/>
<feature type="chain" id="PRO_5034153142" description="Soluble cytochrome b562" evidence="3">
    <location>
        <begin position="22"/>
        <end position="152"/>
    </location>
</feature>
<feature type="signal peptide" evidence="3">
    <location>
        <begin position="1"/>
        <end position="21"/>
    </location>
</feature>
<dbReference type="GO" id="GO:0009055">
    <property type="term" value="F:electron transfer activity"/>
    <property type="evidence" value="ECO:0007669"/>
    <property type="project" value="InterPro"/>
</dbReference>
<dbReference type="AlphaFoldDB" id="A0A8H9IBU0"/>
<dbReference type="GO" id="GO:0005506">
    <property type="term" value="F:iron ion binding"/>
    <property type="evidence" value="ECO:0007669"/>
    <property type="project" value="InterPro"/>
</dbReference>
<dbReference type="InterPro" id="IPR009155">
    <property type="entry name" value="Cyt_b562"/>
</dbReference>
<dbReference type="Proteomes" id="UP000622604">
    <property type="component" value="Unassembled WGS sequence"/>
</dbReference>
<gene>
    <name evidence="4" type="ORF">GCM10011274_04910</name>
</gene>
<evidence type="ECO:0000256" key="2">
    <source>
        <dbReference type="ARBA" id="ARBA00022729"/>
    </source>
</evidence>
<evidence type="ECO:0000313" key="5">
    <source>
        <dbReference type="Proteomes" id="UP000622604"/>
    </source>
</evidence>
<evidence type="ECO:0000313" key="4">
    <source>
        <dbReference type="EMBL" id="GGZ49859.1"/>
    </source>
</evidence>
<organism evidence="4 5">
    <name type="scientific">Paraglaciecola chathamensis</name>
    <dbReference type="NCBI Taxonomy" id="368405"/>
    <lineage>
        <taxon>Bacteria</taxon>
        <taxon>Pseudomonadati</taxon>
        <taxon>Pseudomonadota</taxon>
        <taxon>Gammaproteobacteria</taxon>
        <taxon>Alteromonadales</taxon>
        <taxon>Alteromonadaceae</taxon>
        <taxon>Paraglaciecola</taxon>
    </lineage>
</organism>
<evidence type="ECO:0008006" key="6">
    <source>
        <dbReference type="Google" id="ProtNLM"/>
    </source>
</evidence>
<reference evidence="4" key="1">
    <citation type="journal article" date="2014" name="Int. J. Syst. Evol. Microbiol.">
        <title>Complete genome sequence of Corynebacterium casei LMG S-19264T (=DSM 44701T), isolated from a smear-ripened cheese.</title>
        <authorList>
            <consortium name="US DOE Joint Genome Institute (JGI-PGF)"/>
            <person name="Walter F."/>
            <person name="Albersmeier A."/>
            <person name="Kalinowski J."/>
            <person name="Ruckert C."/>
        </authorList>
    </citation>
    <scope>NUCLEOTIDE SEQUENCE</scope>
    <source>
        <strain evidence="4">KCTC 32337</strain>
    </source>
</reference>
<evidence type="ECO:0000256" key="3">
    <source>
        <dbReference type="SAM" id="SignalP"/>
    </source>
</evidence>
<comment type="similarity">
    <text evidence="1">Belongs to the cytochrome b562 family.</text>
</comment>
<protein>
    <recommendedName>
        <fullName evidence="6">Soluble cytochrome b562</fullName>
    </recommendedName>
</protein>
<dbReference type="GO" id="GO:0042597">
    <property type="term" value="C:periplasmic space"/>
    <property type="evidence" value="ECO:0007669"/>
    <property type="project" value="InterPro"/>
</dbReference>